<gene>
    <name evidence="3" type="ORF">OWR29_19705</name>
</gene>
<dbReference type="InterPro" id="IPR002372">
    <property type="entry name" value="PQQ_rpt_dom"/>
</dbReference>
<dbReference type="SUPFAM" id="SSF50998">
    <property type="entry name" value="Quinoprotein alcohol dehydrogenase-like"/>
    <property type="match status" value="1"/>
</dbReference>
<evidence type="ECO:0000313" key="4">
    <source>
        <dbReference type="Proteomes" id="UP001151002"/>
    </source>
</evidence>
<keyword evidence="4" id="KW-1185">Reference proteome</keyword>
<protein>
    <submittedName>
        <fullName evidence="3">PQQ-binding-like beta-propeller repeat protein</fullName>
    </submittedName>
</protein>
<accession>A0ABT4B175</accession>
<dbReference type="Pfam" id="PF13360">
    <property type="entry name" value="PQQ_2"/>
    <property type="match status" value="1"/>
</dbReference>
<sequence length="428" mass="45565">MTNEVIELGEVPREAPPVAVEADRLVPRRALLALVSVALLALLTAAAPLPVMQAPTVVPARLGDTMFLGGDRMLLVSGSRTLVAQVSRRVVRTFALPGARLLSSTTVTVSGSVNQVVLAGDTMVASYQVDASGIWAAVAVAEGTDQTRWRRTAQLIAVSPADNLVLLGTDNAVSGVDLLTGATRWTLPRPADGYIAETGGAGDFPQWLVLLTDSGRLESHDPHTGALIAARTLPPRPGRANGLVWPVDDLVMADDGPAGFGAYRLPGLTPLWHTNADLSSSWMQAGCGQLICTFQHQRGMTAIDPGTGRELWRSGYYAYAEGVGDFLLATRAERGLDEPGLWVLDPRTGKVRGNFGRWEFLAPTGDGRFYAKLDVRGSFVLHYGILDPATLSVRLLGTADDVSNSCQAASGRLICRLVDANVALWPLR</sequence>
<name>A0ABT4B175_9ACTN</name>
<dbReference type="Proteomes" id="UP001151002">
    <property type="component" value="Unassembled WGS sequence"/>
</dbReference>
<comment type="caution">
    <text evidence="3">The sequence shown here is derived from an EMBL/GenBank/DDBJ whole genome shotgun (WGS) entry which is preliminary data.</text>
</comment>
<evidence type="ECO:0000256" key="1">
    <source>
        <dbReference type="SAM" id="Phobius"/>
    </source>
</evidence>
<keyword evidence="1" id="KW-0812">Transmembrane</keyword>
<dbReference type="InterPro" id="IPR015943">
    <property type="entry name" value="WD40/YVTN_repeat-like_dom_sf"/>
</dbReference>
<dbReference type="EMBL" id="JAPNTZ010000006">
    <property type="protein sequence ID" value="MCY1140231.1"/>
    <property type="molecule type" value="Genomic_DNA"/>
</dbReference>
<keyword evidence="1" id="KW-0472">Membrane</keyword>
<feature type="domain" description="Pyrrolo-quinoline quinone repeat" evidence="2">
    <location>
        <begin position="119"/>
        <end position="313"/>
    </location>
</feature>
<organism evidence="3 4">
    <name type="scientific">Paractinoplanes pyxinae</name>
    <dbReference type="NCBI Taxonomy" id="2997416"/>
    <lineage>
        <taxon>Bacteria</taxon>
        <taxon>Bacillati</taxon>
        <taxon>Actinomycetota</taxon>
        <taxon>Actinomycetes</taxon>
        <taxon>Micromonosporales</taxon>
        <taxon>Micromonosporaceae</taxon>
        <taxon>Paractinoplanes</taxon>
    </lineage>
</organism>
<dbReference type="Gene3D" id="2.130.10.10">
    <property type="entry name" value="YVTN repeat-like/Quinoprotein amine dehydrogenase"/>
    <property type="match status" value="1"/>
</dbReference>
<reference evidence="3" key="1">
    <citation type="submission" date="2022-11" db="EMBL/GenBank/DDBJ databases">
        <authorList>
            <person name="Somphong A."/>
            <person name="Phongsopitanun W."/>
        </authorList>
    </citation>
    <scope>NUCLEOTIDE SEQUENCE</scope>
    <source>
        <strain evidence="3">Pm04-4</strain>
    </source>
</reference>
<keyword evidence="1" id="KW-1133">Transmembrane helix</keyword>
<dbReference type="RefSeq" id="WP_267564379.1">
    <property type="nucleotide sequence ID" value="NZ_JAPNTZ010000006.1"/>
</dbReference>
<proteinExistence type="predicted"/>
<evidence type="ECO:0000313" key="3">
    <source>
        <dbReference type="EMBL" id="MCY1140231.1"/>
    </source>
</evidence>
<dbReference type="InterPro" id="IPR011047">
    <property type="entry name" value="Quinoprotein_ADH-like_sf"/>
</dbReference>
<feature type="transmembrane region" description="Helical" evidence="1">
    <location>
        <begin position="31"/>
        <end position="51"/>
    </location>
</feature>
<evidence type="ECO:0000259" key="2">
    <source>
        <dbReference type="Pfam" id="PF13360"/>
    </source>
</evidence>